<dbReference type="GO" id="GO:0008270">
    <property type="term" value="F:zinc ion binding"/>
    <property type="evidence" value="ECO:0007669"/>
    <property type="project" value="UniProtKB-UniRule"/>
</dbReference>
<proteinExistence type="inferred from homology"/>
<dbReference type="GO" id="GO:0006355">
    <property type="term" value="P:regulation of DNA-templated transcription"/>
    <property type="evidence" value="ECO:0007669"/>
    <property type="project" value="UniProtKB-UniRule"/>
</dbReference>
<dbReference type="PANTHER" id="PTHR31669:SF251">
    <property type="entry name" value="PROTEIN FAR1-RELATED SEQUENCE"/>
    <property type="match status" value="1"/>
</dbReference>
<dbReference type="AlphaFoldDB" id="A0AAD9WSJ4"/>
<accession>A0AAD9WSJ4</accession>
<comment type="function">
    <text evidence="1">Putative transcription activator involved in regulating light control of development.</text>
</comment>
<dbReference type="EMBL" id="JANJYI010000007">
    <property type="protein sequence ID" value="KAK2640845.1"/>
    <property type="molecule type" value="Genomic_DNA"/>
</dbReference>
<keyword evidence="1" id="KW-0539">Nucleus</keyword>
<dbReference type="GO" id="GO:0005634">
    <property type="term" value="C:nucleus"/>
    <property type="evidence" value="ECO:0007669"/>
    <property type="project" value="UniProtKB-SubCell"/>
</dbReference>
<gene>
    <name evidence="2" type="ORF">Ddye_022608</name>
</gene>
<dbReference type="PANTHER" id="PTHR31669">
    <property type="entry name" value="PROTEIN FAR1-RELATED SEQUENCE 10-RELATED"/>
    <property type="match status" value="1"/>
</dbReference>
<comment type="similarity">
    <text evidence="1">Belongs to the FHY3/FAR1 family.</text>
</comment>
<evidence type="ECO:0000256" key="1">
    <source>
        <dbReference type="RuleBase" id="RU367018"/>
    </source>
</evidence>
<reference evidence="2" key="1">
    <citation type="journal article" date="2023" name="Plant J.">
        <title>Genome sequences and population genomics provide insights into the demographic history, inbreeding, and mutation load of two 'living fossil' tree species of Dipteronia.</title>
        <authorList>
            <person name="Feng Y."/>
            <person name="Comes H.P."/>
            <person name="Chen J."/>
            <person name="Zhu S."/>
            <person name="Lu R."/>
            <person name="Zhang X."/>
            <person name="Li P."/>
            <person name="Qiu J."/>
            <person name="Olsen K.M."/>
            <person name="Qiu Y."/>
        </authorList>
    </citation>
    <scope>NUCLEOTIDE SEQUENCE</scope>
    <source>
        <strain evidence="2">KIB01</strain>
    </source>
</reference>
<protein>
    <recommendedName>
        <fullName evidence="1">Protein FAR1-RELATED SEQUENCE</fullName>
    </recommendedName>
</protein>
<dbReference type="InterPro" id="IPR031052">
    <property type="entry name" value="FHY3/FAR1"/>
</dbReference>
<evidence type="ECO:0000313" key="3">
    <source>
        <dbReference type="Proteomes" id="UP001280121"/>
    </source>
</evidence>
<sequence>MLNFMTIEEFDCKWLNMVEQFGLNNNAWVNAMYSKRKHWAETFLRDSFFGGLRSTQRCESAKDLFDIDHNSGDATPTPIMETARFVSPSTDPLYSFTFPINDGGLGYMDFHHTNLGFNPSSSAFDLHRILWWGSTRH</sequence>
<organism evidence="2 3">
    <name type="scientific">Dipteronia dyeriana</name>
    <dbReference type="NCBI Taxonomy" id="168575"/>
    <lineage>
        <taxon>Eukaryota</taxon>
        <taxon>Viridiplantae</taxon>
        <taxon>Streptophyta</taxon>
        <taxon>Embryophyta</taxon>
        <taxon>Tracheophyta</taxon>
        <taxon>Spermatophyta</taxon>
        <taxon>Magnoliopsida</taxon>
        <taxon>eudicotyledons</taxon>
        <taxon>Gunneridae</taxon>
        <taxon>Pentapetalae</taxon>
        <taxon>rosids</taxon>
        <taxon>malvids</taxon>
        <taxon>Sapindales</taxon>
        <taxon>Sapindaceae</taxon>
        <taxon>Hippocastanoideae</taxon>
        <taxon>Acereae</taxon>
        <taxon>Dipteronia</taxon>
    </lineage>
</organism>
<keyword evidence="1" id="KW-0479">Metal-binding</keyword>
<keyword evidence="3" id="KW-1185">Reference proteome</keyword>
<dbReference type="Proteomes" id="UP001280121">
    <property type="component" value="Unassembled WGS sequence"/>
</dbReference>
<comment type="caution">
    <text evidence="2">The sequence shown here is derived from an EMBL/GenBank/DDBJ whole genome shotgun (WGS) entry which is preliminary data.</text>
</comment>
<comment type="subcellular location">
    <subcellularLocation>
        <location evidence="1">Nucleus</location>
    </subcellularLocation>
</comment>
<evidence type="ECO:0000313" key="2">
    <source>
        <dbReference type="EMBL" id="KAK2640845.1"/>
    </source>
</evidence>
<keyword evidence="1" id="KW-0863">Zinc-finger</keyword>
<name>A0AAD9WSJ4_9ROSI</name>
<keyword evidence="1" id="KW-0862">Zinc</keyword>